<comment type="subcellular location">
    <subcellularLocation>
        <location evidence="1">Secreted</location>
    </subcellularLocation>
</comment>
<gene>
    <name evidence="4" type="ORF">Rhe02_20750</name>
</gene>
<accession>A0A8J3Q4V2</accession>
<evidence type="ECO:0000256" key="2">
    <source>
        <dbReference type="ARBA" id="ARBA00022525"/>
    </source>
</evidence>
<dbReference type="InterPro" id="IPR018511">
    <property type="entry name" value="Hemolysin-typ_Ca-bd_CS"/>
</dbReference>
<feature type="compositionally biased region" description="Basic and acidic residues" evidence="3">
    <location>
        <begin position="561"/>
        <end position="577"/>
    </location>
</feature>
<evidence type="ECO:0000313" key="4">
    <source>
        <dbReference type="EMBL" id="GIH04008.1"/>
    </source>
</evidence>
<dbReference type="InterPro" id="IPR028208">
    <property type="entry name" value="Effector_pro_NleD-like"/>
</dbReference>
<evidence type="ECO:0000313" key="5">
    <source>
        <dbReference type="Proteomes" id="UP000612899"/>
    </source>
</evidence>
<comment type="caution">
    <text evidence="4">The sequence shown here is derived from an EMBL/GenBank/DDBJ whole genome shotgun (WGS) entry which is preliminary data.</text>
</comment>
<dbReference type="PANTHER" id="PTHR38340:SF1">
    <property type="entry name" value="S-LAYER PROTEIN"/>
    <property type="match status" value="1"/>
</dbReference>
<dbReference type="Proteomes" id="UP000612899">
    <property type="component" value="Unassembled WGS sequence"/>
</dbReference>
<dbReference type="InterPro" id="IPR011049">
    <property type="entry name" value="Serralysin-like_metalloprot_C"/>
</dbReference>
<dbReference type="PROSITE" id="PS00330">
    <property type="entry name" value="HEMOLYSIN_CALCIUM"/>
    <property type="match status" value="2"/>
</dbReference>
<sequence>MSNPPPPFRTADVWTARDRADRLTNAAAAWRTFCQATQTVADDVDRLGKAAYDGPWAGECADSYDRHRRKLTQDLHTASVKSQVVVDALSDAVTALRRAEGELRTEWTRASAVNHTAAGANAIMWQPQTEEQARLVRTSHAHSRRIREQLDQTLARELARLGPVRQAFVDIAGKWRKVAEGVRDDFKMPAEAAGTMVLRDGNRVVVNTGPGNDTVRVSVDPATNEQLLTVNGVQHRYPPNAELTIRAGAGNDEVTVDPGTRLNLSITGGEGRDILRGGGGDETLVGGDGRDQIYGGAGADRLSGGAGRDYLEGQAGNDRISGGMGNDTAYGLGGDDRLVGGEGRDYLEGGRGNDTLDGGAGNDMLSGGRDNDTLRGGAGNDVMYGGLGNDSAAGGSGRDRFFGEAGDTTTGDVERRTNLAINDTARFITVNGTPEFQERVQADLDMLRSSPRGQEMLTGLELAQASSHGTLTINEYNNPADPDNSTASFSGTANTIDYNPHYDQYPNAVRGQMQEPPVTILYHEFGHVYDFMNGTSATGTHGHGIDTGVDNFERVVTGLPIDHDHNPHTPDRLDPRHPYGLTENALLEELGEPTRPTYN</sequence>
<dbReference type="Pfam" id="PF14891">
    <property type="entry name" value="Peptidase_M91"/>
    <property type="match status" value="1"/>
</dbReference>
<keyword evidence="2" id="KW-0964">Secreted</keyword>
<dbReference type="GO" id="GO:0005509">
    <property type="term" value="F:calcium ion binding"/>
    <property type="evidence" value="ECO:0007669"/>
    <property type="project" value="InterPro"/>
</dbReference>
<feature type="compositionally biased region" description="Basic and acidic residues" evidence="3">
    <location>
        <begin position="334"/>
        <end position="348"/>
    </location>
</feature>
<dbReference type="Pfam" id="PF00353">
    <property type="entry name" value="HemolysinCabind"/>
    <property type="match status" value="4"/>
</dbReference>
<dbReference type="PANTHER" id="PTHR38340">
    <property type="entry name" value="S-LAYER PROTEIN"/>
    <property type="match status" value="1"/>
</dbReference>
<evidence type="ECO:0000256" key="3">
    <source>
        <dbReference type="SAM" id="MobiDB-lite"/>
    </source>
</evidence>
<evidence type="ECO:0008006" key="6">
    <source>
        <dbReference type="Google" id="ProtNLM"/>
    </source>
</evidence>
<dbReference type="GO" id="GO:0005576">
    <property type="term" value="C:extracellular region"/>
    <property type="evidence" value="ECO:0007669"/>
    <property type="project" value="UniProtKB-SubCell"/>
</dbReference>
<dbReference type="SUPFAM" id="SSF51120">
    <property type="entry name" value="beta-Roll"/>
    <property type="match status" value="1"/>
</dbReference>
<reference evidence="4" key="1">
    <citation type="submission" date="2021-01" db="EMBL/GenBank/DDBJ databases">
        <title>Whole genome shotgun sequence of Rhizocola hellebori NBRC 109834.</title>
        <authorList>
            <person name="Komaki H."/>
            <person name="Tamura T."/>
        </authorList>
    </citation>
    <scope>NUCLEOTIDE SEQUENCE</scope>
    <source>
        <strain evidence="4">NBRC 109834</strain>
    </source>
</reference>
<proteinExistence type="predicted"/>
<organism evidence="4 5">
    <name type="scientific">Rhizocola hellebori</name>
    <dbReference type="NCBI Taxonomy" id="1392758"/>
    <lineage>
        <taxon>Bacteria</taxon>
        <taxon>Bacillati</taxon>
        <taxon>Actinomycetota</taxon>
        <taxon>Actinomycetes</taxon>
        <taxon>Micromonosporales</taxon>
        <taxon>Micromonosporaceae</taxon>
        <taxon>Rhizocola</taxon>
    </lineage>
</organism>
<feature type="region of interest" description="Disordered" evidence="3">
    <location>
        <begin position="296"/>
        <end position="369"/>
    </location>
</feature>
<dbReference type="RefSeq" id="WP_203907904.1">
    <property type="nucleotide sequence ID" value="NZ_BONY01000010.1"/>
</dbReference>
<dbReference type="PRINTS" id="PR00313">
    <property type="entry name" value="CABNDNGRPT"/>
</dbReference>
<dbReference type="AlphaFoldDB" id="A0A8J3Q4V2"/>
<dbReference type="EMBL" id="BONY01000010">
    <property type="protein sequence ID" value="GIH04008.1"/>
    <property type="molecule type" value="Genomic_DNA"/>
</dbReference>
<dbReference type="InterPro" id="IPR050557">
    <property type="entry name" value="RTX_toxin/Mannuronan_C5-epim"/>
</dbReference>
<name>A0A8J3Q4V2_9ACTN</name>
<feature type="region of interest" description="Disordered" evidence="3">
    <location>
        <begin position="560"/>
        <end position="579"/>
    </location>
</feature>
<keyword evidence="5" id="KW-1185">Reference proteome</keyword>
<dbReference type="Gene3D" id="2.150.10.10">
    <property type="entry name" value="Serralysin-like metalloprotease, C-terminal"/>
    <property type="match status" value="3"/>
</dbReference>
<evidence type="ECO:0000256" key="1">
    <source>
        <dbReference type="ARBA" id="ARBA00004613"/>
    </source>
</evidence>
<protein>
    <recommendedName>
        <fullName evidence="6">Calcium-binding protein</fullName>
    </recommendedName>
</protein>
<dbReference type="InterPro" id="IPR001343">
    <property type="entry name" value="Hemolysn_Ca-bd"/>
</dbReference>